<dbReference type="Proteomes" id="UP001571581">
    <property type="component" value="Unassembled WGS sequence"/>
</dbReference>
<comment type="caution">
    <text evidence="1">The sequence shown here is derived from an EMBL/GenBank/DDBJ whole genome shotgun (WGS) entry which is preliminary data.</text>
</comment>
<protein>
    <submittedName>
        <fullName evidence="1">Uncharacterized protein</fullName>
    </submittedName>
</protein>
<dbReference type="RefSeq" id="WP_372583573.1">
    <property type="nucleotide sequence ID" value="NZ_JBGORW010000017.1"/>
</dbReference>
<sequence>MTKSETMEAPIPHEKLDDSIYCIFIFDLRRNIYCIKELKEISKKDNFNDVIRRIEEIDARKQPITFELLRIFISNGGNIIQNLGEKYSQYKYYYLKDKVIEKIYEKENKHNVTNQR</sequence>
<evidence type="ECO:0000313" key="2">
    <source>
        <dbReference type="Proteomes" id="UP001571581"/>
    </source>
</evidence>
<name>A0ABV4S812_9FUSO</name>
<reference evidence="1 2" key="1">
    <citation type="submission" date="2024-07" db="EMBL/GenBank/DDBJ databases">
        <authorList>
            <person name="Li X.-J."/>
            <person name="Wang X."/>
        </authorList>
    </citation>
    <scope>NUCLEOTIDE SEQUENCE [LARGE SCALE GENOMIC DNA]</scope>
    <source>
        <strain evidence="1 2">DSM 23441</strain>
    </source>
</reference>
<gene>
    <name evidence="1" type="ORF">ACEG17_09795</name>
</gene>
<dbReference type="EMBL" id="JBGORW010000017">
    <property type="protein sequence ID" value="MFA3800477.1"/>
    <property type="molecule type" value="Genomic_DNA"/>
</dbReference>
<accession>A0ABV4S812</accession>
<evidence type="ECO:0000313" key="1">
    <source>
        <dbReference type="EMBL" id="MFA3800477.1"/>
    </source>
</evidence>
<organism evidence="1 2">
    <name type="scientific">Leptotrichia hongkongensis</name>
    <dbReference type="NCBI Taxonomy" id="554406"/>
    <lineage>
        <taxon>Bacteria</taxon>
        <taxon>Fusobacteriati</taxon>
        <taxon>Fusobacteriota</taxon>
        <taxon>Fusobacteriia</taxon>
        <taxon>Fusobacteriales</taxon>
        <taxon>Leptotrichiaceae</taxon>
        <taxon>Leptotrichia</taxon>
    </lineage>
</organism>
<proteinExistence type="predicted"/>
<keyword evidence="2" id="KW-1185">Reference proteome</keyword>